<gene>
    <name evidence="2" type="ORF">DFQ27_003956</name>
</gene>
<feature type="signal peptide" evidence="1">
    <location>
        <begin position="1"/>
        <end position="23"/>
    </location>
</feature>
<proteinExistence type="predicted"/>
<evidence type="ECO:0000256" key="1">
    <source>
        <dbReference type="SAM" id="SignalP"/>
    </source>
</evidence>
<dbReference type="OrthoDB" id="2366329at2759"/>
<protein>
    <submittedName>
        <fullName evidence="2">Uncharacterized protein</fullName>
    </submittedName>
</protein>
<organism evidence="2 3">
    <name type="scientific">Actinomortierella ambigua</name>
    <dbReference type="NCBI Taxonomy" id="1343610"/>
    <lineage>
        <taxon>Eukaryota</taxon>
        <taxon>Fungi</taxon>
        <taxon>Fungi incertae sedis</taxon>
        <taxon>Mucoromycota</taxon>
        <taxon>Mortierellomycotina</taxon>
        <taxon>Mortierellomycetes</taxon>
        <taxon>Mortierellales</taxon>
        <taxon>Mortierellaceae</taxon>
        <taxon>Actinomortierella</taxon>
    </lineage>
</organism>
<dbReference type="EMBL" id="JAAAJB010000276">
    <property type="protein sequence ID" value="KAG0259672.1"/>
    <property type="molecule type" value="Genomic_DNA"/>
</dbReference>
<sequence length="206" mass="22176">MRLTTATLVAVTLALALTDAARAAATPECLHGCDVDMAKSIEGVTKQYPNHKDPHRLGKIDSCSIHQKNNQALTHLTMKLSLTSALLITVCTLATLATTTEANLATCTNKCKVEMSKSFGKCVKKHPVTDSAGRIQCNEASIAADGKCMHNCRVISSKCAEKCFAKANVAWEPCVAKYKDPQHPKRLKCLEDVEAARVKCAAPCYA</sequence>
<feature type="chain" id="PRO_5040200006" evidence="1">
    <location>
        <begin position="24"/>
        <end position="206"/>
    </location>
</feature>
<keyword evidence="3" id="KW-1185">Reference proteome</keyword>
<dbReference type="AlphaFoldDB" id="A0A9P6U4R0"/>
<dbReference type="Proteomes" id="UP000807716">
    <property type="component" value="Unassembled WGS sequence"/>
</dbReference>
<evidence type="ECO:0000313" key="2">
    <source>
        <dbReference type="EMBL" id="KAG0259672.1"/>
    </source>
</evidence>
<keyword evidence="1" id="KW-0732">Signal</keyword>
<reference evidence="2" key="1">
    <citation type="journal article" date="2020" name="Fungal Divers.">
        <title>Resolving the Mortierellaceae phylogeny through synthesis of multi-gene phylogenetics and phylogenomics.</title>
        <authorList>
            <person name="Vandepol N."/>
            <person name="Liber J."/>
            <person name="Desiro A."/>
            <person name="Na H."/>
            <person name="Kennedy M."/>
            <person name="Barry K."/>
            <person name="Grigoriev I.V."/>
            <person name="Miller A.N."/>
            <person name="O'Donnell K."/>
            <person name="Stajich J.E."/>
            <person name="Bonito G."/>
        </authorList>
    </citation>
    <scope>NUCLEOTIDE SEQUENCE</scope>
    <source>
        <strain evidence="2">BC1065</strain>
    </source>
</reference>
<accession>A0A9P6U4R0</accession>
<name>A0A9P6U4R0_9FUNG</name>
<comment type="caution">
    <text evidence="2">The sequence shown here is derived from an EMBL/GenBank/DDBJ whole genome shotgun (WGS) entry which is preliminary data.</text>
</comment>
<evidence type="ECO:0000313" key="3">
    <source>
        <dbReference type="Proteomes" id="UP000807716"/>
    </source>
</evidence>